<dbReference type="RefSeq" id="WP_112379131.1">
    <property type="nucleotide sequence ID" value="NZ_CP030104.1"/>
</dbReference>
<gene>
    <name evidence="2" type="ORF">HME9304_02806</name>
</gene>
<dbReference type="Proteomes" id="UP000248536">
    <property type="component" value="Chromosome"/>
</dbReference>
<protein>
    <recommendedName>
        <fullName evidence="4">LamG domain-containing protein</fullName>
    </recommendedName>
</protein>
<dbReference type="SUPFAM" id="SSF49899">
    <property type="entry name" value="Concanavalin A-like lectins/glucanases"/>
    <property type="match status" value="1"/>
</dbReference>
<evidence type="ECO:0000313" key="2">
    <source>
        <dbReference type="EMBL" id="AWX45776.1"/>
    </source>
</evidence>
<dbReference type="InterPro" id="IPR013320">
    <property type="entry name" value="ConA-like_dom_sf"/>
</dbReference>
<organism evidence="2 3">
    <name type="scientific">Flagellimonas maritima</name>
    <dbReference type="NCBI Taxonomy" id="1383885"/>
    <lineage>
        <taxon>Bacteria</taxon>
        <taxon>Pseudomonadati</taxon>
        <taxon>Bacteroidota</taxon>
        <taxon>Flavobacteriia</taxon>
        <taxon>Flavobacteriales</taxon>
        <taxon>Flavobacteriaceae</taxon>
        <taxon>Flagellimonas</taxon>
    </lineage>
</organism>
<dbReference type="GO" id="GO:0004553">
    <property type="term" value="F:hydrolase activity, hydrolyzing O-glycosyl compounds"/>
    <property type="evidence" value="ECO:0007669"/>
    <property type="project" value="UniProtKB-ARBA"/>
</dbReference>
<dbReference type="Gene3D" id="2.60.120.200">
    <property type="match status" value="1"/>
</dbReference>
<dbReference type="OrthoDB" id="9814380at2"/>
<feature type="chain" id="PRO_5016254656" description="LamG domain-containing protein" evidence="1">
    <location>
        <begin position="22"/>
        <end position="284"/>
    </location>
</feature>
<accession>A0A2Z4LVC8</accession>
<dbReference type="EMBL" id="CP030104">
    <property type="protein sequence ID" value="AWX45776.1"/>
    <property type="molecule type" value="Genomic_DNA"/>
</dbReference>
<dbReference type="Pfam" id="PF13385">
    <property type="entry name" value="Laminin_G_3"/>
    <property type="match status" value="1"/>
</dbReference>
<proteinExistence type="predicted"/>
<evidence type="ECO:0000313" key="3">
    <source>
        <dbReference type="Proteomes" id="UP000248536"/>
    </source>
</evidence>
<keyword evidence="3" id="KW-1185">Reference proteome</keyword>
<evidence type="ECO:0008006" key="4">
    <source>
        <dbReference type="Google" id="ProtNLM"/>
    </source>
</evidence>
<dbReference type="KEGG" id="spon:HME9304_02806"/>
<dbReference type="AlphaFoldDB" id="A0A2Z4LVC8"/>
<name>A0A2Z4LVC8_9FLAO</name>
<keyword evidence="1" id="KW-0732">Signal</keyword>
<dbReference type="GO" id="GO:0005975">
    <property type="term" value="P:carbohydrate metabolic process"/>
    <property type="evidence" value="ECO:0007669"/>
    <property type="project" value="UniProtKB-ARBA"/>
</dbReference>
<evidence type="ECO:0000256" key="1">
    <source>
        <dbReference type="SAM" id="SignalP"/>
    </source>
</evidence>
<sequence length="284" mass="31985">MKYFLRYTALLSSCILLFAFIAEDRLKDDLLFYVSFDKGSTADIATGDNTIYTSELRKNLQDAKPGLLNPDVVIAKGAGLSGDALEFKKKSKMVTFFKAAENVGYSKENWNGAVSFWLQLDPAKDLEPGYCDPVQITDVNYNDAALWVDFTKENPRNFRLGVLGDLEVWNPKKLGPDENQDYLRRLVTVSKPPFMRGEWTHIVINFSGLNTENGSAELYVNGEIKGKVPPIKDPFTWDEEKANILLGLNYIGLFDELSIFSRPLNTDEIGRIYNAKDGLKSLLD</sequence>
<feature type="signal peptide" evidence="1">
    <location>
        <begin position="1"/>
        <end position="21"/>
    </location>
</feature>
<reference evidence="2 3" key="1">
    <citation type="submission" date="2018-06" db="EMBL/GenBank/DDBJ databases">
        <title>Spongiibacterium sp. HME9304 Genome sequencing and assembly.</title>
        <authorList>
            <person name="Kang H."/>
            <person name="Kim H."/>
            <person name="Joh K."/>
        </authorList>
    </citation>
    <scope>NUCLEOTIDE SEQUENCE [LARGE SCALE GENOMIC DNA]</scope>
    <source>
        <strain evidence="2 3">HME9304</strain>
    </source>
</reference>